<evidence type="ECO:0000259" key="1">
    <source>
        <dbReference type="Pfam" id="PF12705"/>
    </source>
</evidence>
<name>H9ZV63_THETH</name>
<dbReference type="Proteomes" id="UP000007388">
    <property type="component" value="Plasmid pTTJL1802"/>
</dbReference>
<dbReference type="RefSeq" id="WP_014632248.1">
    <property type="nucleotide sequence ID" value="NC_017590.1"/>
</dbReference>
<proteinExistence type="predicted"/>
<dbReference type="EMBL" id="CP003254">
    <property type="protein sequence ID" value="AFH40223.1"/>
    <property type="molecule type" value="Genomic_DNA"/>
</dbReference>
<reference evidence="2 3" key="1">
    <citation type="journal article" date="2013" name="Genome Announc.">
        <title>Whole Genome Sequencing of Thermus oshimai JL-2 and Thermus thermophilus JL-18, Incomplete Denitrifiers from the United States Great Basin.</title>
        <authorList>
            <person name="Murugapiran S.K."/>
            <person name="Huntemann M."/>
            <person name="Wei C.L."/>
            <person name="Han J."/>
            <person name="Detter J.C."/>
            <person name="Han C.S."/>
            <person name="Erkkila T.H."/>
            <person name="Teshima H."/>
            <person name="Chen A."/>
            <person name="Kyrpides N."/>
            <person name="Mavrommatis K."/>
            <person name="Markowitz V."/>
            <person name="Szeto E."/>
            <person name="Ivanova N."/>
            <person name="Pagani I."/>
            <person name="Lam J."/>
            <person name="McDonald A.I."/>
            <person name="Dodsworth J.A."/>
            <person name="Pati A."/>
            <person name="Goodwin L."/>
            <person name="Peters L."/>
            <person name="Pitluck S."/>
            <person name="Woyke T."/>
            <person name="Hedlund B.P."/>
        </authorList>
    </citation>
    <scope>NUCLEOTIDE SEQUENCE [LARGE SCALE GENOMIC DNA]</scope>
    <source>
        <strain evidence="2 3">JL-18</strain>
        <plasmid evidence="2 3">pTTJL1802</plasmid>
    </source>
</reference>
<protein>
    <recommendedName>
        <fullName evidence="1">PD-(D/E)XK endonuclease-like domain-containing protein</fullName>
    </recommendedName>
</protein>
<dbReference type="AlphaFoldDB" id="H9ZV63"/>
<sequence length="242" mass="26429">MYGDWLLKKCPGGWHLRYRRNGGGYEASRDGVNWQKVPSVTEITGLLNKNLQEWAVRQVVAYLEGELVPGLVLTEEEVARILQGAGQAHRQAAQRAAGRGTDLHAWAEALFRGKAPPLPEEEPARSMALELSAWWEGNGGEPLLSEEAVFHPGHRYAGRVDLVARLGGRPVVVDLKTSARVYPEHLLQVGAYALALRAEGVEVAGGFVLALRDGLQVAEVPLEAAAEAFLGLKRAWDFLRGL</sequence>
<dbReference type="KEGG" id="ttl:TtJL18_2397"/>
<organism evidence="2 3">
    <name type="scientific">Thermus thermophilus JL-18</name>
    <dbReference type="NCBI Taxonomy" id="798128"/>
    <lineage>
        <taxon>Bacteria</taxon>
        <taxon>Thermotogati</taxon>
        <taxon>Deinococcota</taxon>
        <taxon>Deinococci</taxon>
        <taxon>Thermales</taxon>
        <taxon>Thermaceae</taxon>
        <taxon>Thermus</taxon>
    </lineage>
</organism>
<gene>
    <name evidence="2" type="ORF">TtJL18_2397</name>
</gene>
<dbReference type="HOGENOM" id="CLU_1119738_0_0_0"/>
<feature type="domain" description="PD-(D/E)XK endonuclease-like" evidence="1">
    <location>
        <begin position="145"/>
        <end position="211"/>
    </location>
</feature>
<dbReference type="PATRIC" id="fig|798128.4.peg.2336"/>
<keyword evidence="2" id="KW-0614">Plasmid</keyword>
<geneLocation type="plasmid" evidence="2 3">
    <name>pTTJL1802</name>
</geneLocation>
<dbReference type="InterPro" id="IPR011604">
    <property type="entry name" value="PDDEXK-like_dom_sf"/>
</dbReference>
<evidence type="ECO:0000313" key="2">
    <source>
        <dbReference type="EMBL" id="AFH40223.1"/>
    </source>
</evidence>
<dbReference type="Gene3D" id="3.90.320.10">
    <property type="match status" value="1"/>
</dbReference>
<evidence type="ECO:0000313" key="3">
    <source>
        <dbReference type="Proteomes" id="UP000007388"/>
    </source>
</evidence>
<dbReference type="InterPro" id="IPR038726">
    <property type="entry name" value="PDDEXK_AddAB-type"/>
</dbReference>
<dbReference type="Pfam" id="PF12705">
    <property type="entry name" value="PDDEXK_1"/>
    <property type="match status" value="1"/>
</dbReference>
<accession>H9ZV63</accession>